<dbReference type="GO" id="GO:0000723">
    <property type="term" value="P:telomere maintenance"/>
    <property type="evidence" value="ECO:0007669"/>
    <property type="project" value="InterPro"/>
</dbReference>
<protein>
    <submittedName>
        <fullName evidence="2">Putative helicase</fullName>
    </submittedName>
</protein>
<dbReference type="RefSeq" id="WP_100210566.1">
    <property type="nucleotide sequence ID" value="NZ_CP138495.1"/>
</dbReference>
<dbReference type="PROSITE" id="PS50967">
    <property type="entry name" value="HRDC"/>
    <property type="match status" value="1"/>
</dbReference>
<dbReference type="GO" id="GO:0003678">
    <property type="term" value="F:DNA helicase activity"/>
    <property type="evidence" value="ECO:0007669"/>
    <property type="project" value="InterPro"/>
</dbReference>
<dbReference type="InterPro" id="IPR002121">
    <property type="entry name" value="HRDC_dom"/>
</dbReference>
<dbReference type="OrthoDB" id="9763659at2"/>
<feature type="domain" description="HRDC" evidence="1">
    <location>
        <begin position="613"/>
        <end position="693"/>
    </location>
</feature>
<dbReference type="Pfam" id="PF14493">
    <property type="entry name" value="HTH_40"/>
    <property type="match status" value="1"/>
</dbReference>
<evidence type="ECO:0000259" key="1">
    <source>
        <dbReference type="PROSITE" id="PS50967"/>
    </source>
</evidence>
<dbReference type="STRING" id="1349785.GCA_000509405_00576"/>
<dbReference type="Gene3D" id="1.10.150.80">
    <property type="entry name" value="HRDC domain"/>
    <property type="match status" value="1"/>
</dbReference>
<dbReference type="GO" id="GO:0006281">
    <property type="term" value="P:DNA repair"/>
    <property type="evidence" value="ECO:0007669"/>
    <property type="project" value="InterPro"/>
</dbReference>
<dbReference type="SUPFAM" id="SSF47819">
    <property type="entry name" value="HRDC-like"/>
    <property type="match status" value="1"/>
</dbReference>
<keyword evidence="3" id="KW-1185">Reference proteome</keyword>
<evidence type="ECO:0000313" key="2">
    <source>
        <dbReference type="EMBL" id="SFZ80191.1"/>
    </source>
</evidence>
<name>A0A2H1E757_9FLAO</name>
<dbReference type="Gene3D" id="3.40.50.300">
    <property type="entry name" value="P-loop containing nucleotide triphosphate hydrolases"/>
    <property type="match status" value="2"/>
</dbReference>
<reference evidence="2 3" key="1">
    <citation type="submission" date="2016-11" db="EMBL/GenBank/DDBJ databases">
        <authorList>
            <person name="Jaros S."/>
            <person name="Januszkiewicz K."/>
            <person name="Wedrychowicz H."/>
        </authorList>
    </citation>
    <scope>NUCLEOTIDE SEQUENCE [LARGE SCALE GENOMIC DNA]</scope>
    <source>
        <strain evidence="2">NCIMB 2154T</strain>
    </source>
</reference>
<dbReference type="Pfam" id="PF05970">
    <property type="entry name" value="PIF1"/>
    <property type="match status" value="1"/>
</dbReference>
<dbReference type="KEGG" id="tmar:MARIT_0281"/>
<keyword evidence="2" id="KW-0547">Nucleotide-binding</keyword>
<dbReference type="SMART" id="SM00382">
    <property type="entry name" value="AAA"/>
    <property type="match status" value="1"/>
</dbReference>
<dbReference type="Pfam" id="PF00570">
    <property type="entry name" value="HRDC"/>
    <property type="match status" value="1"/>
</dbReference>
<keyword evidence="2" id="KW-0378">Hydrolase</keyword>
<dbReference type="InterPro" id="IPR010997">
    <property type="entry name" value="HRDC-like_sf"/>
</dbReference>
<dbReference type="FunFam" id="3.40.50.300:FF:001498">
    <property type="entry name" value="ATP-dependent DNA helicase"/>
    <property type="match status" value="1"/>
</dbReference>
<dbReference type="CDD" id="cd18809">
    <property type="entry name" value="SF1_C_RecD"/>
    <property type="match status" value="1"/>
</dbReference>
<keyword evidence="2" id="KW-0347">Helicase</keyword>
<dbReference type="GeneID" id="47721885"/>
<dbReference type="SUPFAM" id="SSF52540">
    <property type="entry name" value="P-loop containing nucleoside triphosphate hydrolases"/>
    <property type="match status" value="2"/>
</dbReference>
<dbReference type="GO" id="GO:0003676">
    <property type="term" value="F:nucleic acid binding"/>
    <property type="evidence" value="ECO:0007669"/>
    <property type="project" value="InterPro"/>
</dbReference>
<gene>
    <name evidence="2" type="ORF">MARIT_0281</name>
</gene>
<accession>A0A2H1E757</accession>
<dbReference type="SMART" id="SM00341">
    <property type="entry name" value="HRDC"/>
    <property type="match status" value="1"/>
</dbReference>
<dbReference type="InterPro" id="IPR051055">
    <property type="entry name" value="PIF1_helicase"/>
</dbReference>
<proteinExistence type="predicted"/>
<dbReference type="GO" id="GO:0000166">
    <property type="term" value="F:nucleotide binding"/>
    <property type="evidence" value="ECO:0007669"/>
    <property type="project" value="InterPro"/>
</dbReference>
<dbReference type="InterPro" id="IPR044876">
    <property type="entry name" value="HRDC_dom_sf"/>
</dbReference>
<dbReference type="Gene3D" id="2.30.30.940">
    <property type="match status" value="1"/>
</dbReference>
<dbReference type="InterPro" id="IPR010285">
    <property type="entry name" value="DNA_helicase_pif1-like_DEAD"/>
</dbReference>
<dbReference type="Proteomes" id="UP000231564">
    <property type="component" value="Chromosome MARIT"/>
</dbReference>
<sequence>MKNPELELALKFIEKTDRNIFLTGKAGTGKTTFLQKVKKETLKRMIVVAPTGVAAINAKGTTIHSFFQMPFGPILPNSISNNTTVQRKFTRKKIDIIRSLDLVVIDEISMVRADILDGIDQVLRRYKDKSRVFGGVQMLMIGDLQQLSPVVKPNEWNLLRDYYETVYFFSSKAFKMSNVVSIELKHIYRQDNEAFIAILNEVRSDRLSDTSRKILNERYNPDFVPRESDGYITLTTHNGRADNINKIALNKLKGKLHTFKAEVSGVFQEHSYPTAASLVLAKGAQVMFIKNDSSPEKRFFNGKIGRITYVDKDEIIVKCSGDSYEITIEKETWENVNYAIDEETKDITENVLGSFTQMPLRLAWAITIHKSQGLTFEKAIIDAEASFAHGQTYVALSRCKTLEGIVLKTPIDNKSIITDGTVVSFTQNVSENPPNKLVLDASEKRYHLNLMDEIFNFHPFLAPLNRLISIYNGHKSSFKGTIIAPLELIKEKGVVPLIKVSHSFKKELIRLSEGIINLENDSTIQDRFKSAVTYFQEEFSNYIVNPVTSITFFVENKSVKQDFEKQLAALDQIILVKKYCLNALKNGFSAKDYLKVRAKASFEIPAKKLRKTPLKEADLIEGLKAIREEFSDAENVHPFQIFTQESLFQMVDRQPTNIQELKAIKGMGKIRIRKYGSAILQVILNYCENEQQLQAGYLRSEFQFGEGKIDSKQVSLNYLREGLSIDQIAEKRGLAKGTIEEHLVFFIASEEITILEVMSEKRYKRLKKAIEKVTFENLSDLKRKTAKSFSYGELKMMIAALKL</sequence>
<dbReference type="InterPro" id="IPR027417">
    <property type="entry name" value="P-loop_NTPase"/>
</dbReference>
<evidence type="ECO:0000313" key="3">
    <source>
        <dbReference type="Proteomes" id="UP000231564"/>
    </source>
</evidence>
<organism evidence="2 3">
    <name type="scientific">Tenacibaculum maritimum NCIMB 2154</name>
    <dbReference type="NCBI Taxonomy" id="1349785"/>
    <lineage>
        <taxon>Bacteria</taxon>
        <taxon>Pseudomonadati</taxon>
        <taxon>Bacteroidota</taxon>
        <taxon>Flavobacteriia</taxon>
        <taxon>Flavobacteriales</taxon>
        <taxon>Flavobacteriaceae</taxon>
        <taxon>Tenacibaculum</taxon>
    </lineage>
</organism>
<keyword evidence="2" id="KW-0067">ATP-binding</keyword>
<dbReference type="AlphaFoldDB" id="A0A2H1E757"/>
<dbReference type="InterPro" id="IPR003593">
    <property type="entry name" value="AAA+_ATPase"/>
</dbReference>
<dbReference type="EMBL" id="LT634361">
    <property type="protein sequence ID" value="SFZ80191.1"/>
    <property type="molecule type" value="Genomic_DNA"/>
</dbReference>
<dbReference type="InterPro" id="IPR029491">
    <property type="entry name" value="Helicase_HTH"/>
</dbReference>
<dbReference type="PANTHER" id="PTHR47642">
    <property type="entry name" value="ATP-DEPENDENT DNA HELICASE"/>
    <property type="match status" value="1"/>
</dbReference>